<evidence type="ECO:0000313" key="3">
    <source>
        <dbReference type="EMBL" id="CAA6819865.1"/>
    </source>
</evidence>
<gene>
    <name evidence="3" type="ORF">HELGO_WM17893</name>
</gene>
<protein>
    <submittedName>
        <fullName evidence="3">Alpha/beta hydrolase</fullName>
    </submittedName>
</protein>
<dbReference type="PANTHER" id="PTHR46118:SF4">
    <property type="entry name" value="PROTEIN ABHD11"/>
    <property type="match status" value="1"/>
</dbReference>
<proteinExistence type="predicted"/>
<sequence length="255" mass="29284">MQLNYKVFGEGDPVLILHGMFGTLDNWQSIAKKLAEHFMVFIIDLRNHGRSPHSDEFDYAIMANDIQEFMESHWIYEAYVVGHSMGGKVAMQLASENPDLVKKLVLVDIAPKVYIGNHQTIFEALFSLDLNQLKSRKEADLLLQEKIDSYSIRQFILKNLSINKKTQKYEWKMNLPVIHAAYQAILGKGNWSTPFENPTLFIKGATSKYILPEEFDAYKAYFPKASLVSIEKAGHWVHAEQPKVFLETLTAFLLR</sequence>
<dbReference type="EMBL" id="CACVAQ010000279">
    <property type="protein sequence ID" value="CAA6819865.1"/>
    <property type="molecule type" value="Genomic_DNA"/>
</dbReference>
<dbReference type="PANTHER" id="PTHR46118">
    <property type="entry name" value="PROTEIN ABHD11"/>
    <property type="match status" value="1"/>
</dbReference>
<name>A0A6S6TKS4_9BACT</name>
<dbReference type="PRINTS" id="PR00412">
    <property type="entry name" value="EPOXHYDRLASE"/>
</dbReference>
<dbReference type="AlphaFoldDB" id="A0A6S6TKS4"/>
<dbReference type="GO" id="GO:0016787">
    <property type="term" value="F:hydrolase activity"/>
    <property type="evidence" value="ECO:0007669"/>
    <property type="project" value="UniProtKB-KW"/>
</dbReference>
<dbReference type="InterPro" id="IPR000073">
    <property type="entry name" value="AB_hydrolase_1"/>
</dbReference>
<dbReference type="Gene3D" id="3.40.50.1820">
    <property type="entry name" value="alpha/beta hydrolase"/>
    <property type="match status" value="1"/>
</dbReference>
<organism evidence="3">
    <name type="scientific">uncultured Aureispira sp</name>
    <dbReference type="NCBI Taxonomy" id="1331704"/>
    <lineage>
        <taxon>Bacteria</taxon>
        <taxon>Pseudomonadati</taxon>
        <taxon>Bacteroidota</taxon>
        <taxon>Saprospiria</taxon>
        <taxon>Saprospirales</taxon>
        <taxon>Saprospiraceae</taxon>
        <taxon>Aureispira</taxon>
        <taxon>environmental samples</taxon>
    </lineage>
</organism>
<evidence type="ECO:0000256" key="1">
    <source>
        <dbReference type="ARBA" id="ARBA00022801"/>
    </source>
</evidence>
<dbReference type="InterPro" id="IPR000639">
    <property type="entry name" value="Epox_hydrolase-like"/>
</dbReference>
<dbReference type="PRINTS" id="PR00111">
    <property type="entry name" value="ABHYDROLASE"/>
</dbReference>
<feature type="domain" description="AB hydrolase-1" evidence="2">
    <location>
        <begin position="13"/>
        <end position="241"/>
    </location>
</feature>
<dbReference type="InterPro" id="IPR029058">
    <property type="entry name" value="AB_hydrolase_fold"/>
</dbReference>
<accession>A0A6S6TKS4</accession>
<dbReference type="Pfam" id="PF00561">
    <property type="entry name" value="Abhydrolase_1"/>
    <property type="match status" value="1"/>
</dbReference>
<reference evidence="3" key="1">
    <citation type="submission" date="2020-01" db="EMBL/GenBank/DDBJ databases">
        <authorList>
            <person name="Meier V. D."/>
            <person name="Meier V D."/>
        </authorList>
    </citation>
    <scope>NUCLEOTIDE SEQUENCE</scope>
    <source>
        <strain evidence="3">HLG_WM_MAG_10</strain>
    </source>
</reference>
<keyword evidence="1 3" id="KW-0378">Hydrolase</keyword>
<evidence type="ECO:0000259" key="2">
    <source>
        <dbReference type="Pfam" id="PF00561"/>
    </source>
</evidence>
<dbReference type="SUPFAM" id="SSF53474">
    <property type="entry name" value="alpha/beta-Hydrolases"/>
    <property type="match status" value="1"/>
</dbReference>